<name>A0A0K2B1G3_STRA7</name>
<gene>
    <name evidence="1" type="ORF">SAM23877_6175</name>
</gene>
<proteinExistence type="predicted"/>
<sequence length="59" mass="6777">MFRLTFEDGLSFLVDEDARLHFLRLAKRRGDELTRVRGGHVITLAGRRVRRVAIIAEVA</sequence>
<dbReference type="AlphaFoldDB" id="A0A0K2B1G3"/>
<organism evidence="1 2">
    <name type="scientific">Streptomyces ambofaciens (strain ATCC 23877 / 3486 / DSM 40053 / JCM 4204 / NBRC 12836 / NRRL B-2516)</name>
    <dbReference type="NCBI Taxonomy" id="278992"/>
    <lineage>
        <taxon>Bacteria</taxon>
        <taxon>Bacillati</taxon>
        <taxon>Actinomycetota</taxon>
        <taxon>Actinomycetes</taxon>
        <taxon>Kitasatosporales</taxon>
        <taxon>Streptomycetaceae</taxon>
        <taxon>Streptomyces</taxon>
    </lineage>
</organism>
<dbReference type="EMBL" id="CP012382">
    <property type="protein sequence ID" value="AKZ59220.1"/>
    <property type="molecule type" value="Genomic_DNA"/>
</dbReference>
<evidence type="ECO:0000313" key="1">
    <source>
        <dbReference type="EMBL" id="AKZ59220.1"/>
    </source>
</evidence>
<evidence type="ECO:0000313" key="2">
    <source>
        <dbReference type="Proteomes" id="UP000061018"/>
    </source>
</evidence>
<reference evidence="2" key="1">
    <citation type="journal article" date="2015" name="J. Biotechnol.">
        <title>Complete genome sequence of Streptomyces ambofaciens ATCC 23877, the spiramycin producer.</title>
        <authorList>
            <person name="Thibessard A."/>
            <person name="Haas D."/>
            <person name="Gerbaud C."/>
            <person name="Aigle B."/>
            <person name="Lautru S."/>
            <person name="Pernodet J.L."/>
            <person name="Leblond P."/>
        </authorList>
    </citation>
    <scope>NUCLEOTIDE SEQUENCE [LARGE SCALE GENOMIC DNA]</scope>
    <source>
        <strain evidence="2">ATCC 23877 / 3486 / DSM 40053 / JCM 4204 / NBRC 12836 / NRRL B-2516</strain>
    </source>
</reference>
<dbReference type="RefSeq" id="WP_053139545.1">
    <property type="nucleotide sequence ID" value="NZ_CP012382.1"/>
</dbReference>
<protein>
    <submittedName>
        <fullName evidence="1">Uncharacterized protein</fullName>
    </submittedName>
</protein>
<dbReference type="Proteomes" id="UP000061018">
    <property type="component" value="Chromosome"/>
</dbReference>
<accession>A0A0K2B1G3</accession>
<dbReference type="KEGG" id="samb:SAM23877_6175"/>